<keyword evidence="3" id="KW-1185">Reference proteome</keyword>
<sequence>MLETLVGSEMGGAGVQNRSVEQRECARFDNPAAPTSGPAIQAGVGAGASERAAQTPCGVDDAAYGVLVDQAALTLSCHPDHEVHERCLVARRAWITRHAELHDERICLKM</sequence>
<dbReference type="Proteomes" id="UP000630097">
    <property type="component" value="Unassembled WGS sequence"/>
</dbReference>
<dbReference type="AlphaFoldDB" id="A0A8J3M5D9"/>
<evidence type="ECO:0000313" key="3">
    <source>
        <dbReference type="Proteomes" id="UP000630097"/>
    </source>
</evidence>
<gene>
    <name evidence="2" type="ORF">Pka01_26780</name>
</gene>
<reference evidence="2 3" key="1">
    <citation type="submission" date="2021-01" db="EMBL/GenBank/DDBJ databases">
        <title>Whole genome shotgun sequence of Planotetraspora kaengkrachanensis NBRC 104272.</title>
        <authorList>
            <person name="Komaki H."/>
            <person name="Tamura T."/>
        </authorList>
    </citation>
    <scope>NUCLEOTIDE SEQUENCE [LARGE SCALE GENOMIC DNA]</scope>
    <source>
        <strain evidence="2 3">NBRC 104272</strain>
    </source>
</reference>
<protein>
    <submittedName>
        <fullName evidence="2">Uncharacterized protein</fullName>
    </submittedName>
</protein>
<name>A0A8J3M5D9_9ACTN</name>
<accession>A0A8J3M5D9</accession>
<proteinExistence type="predicted"/>
<comment type="caution">
    <text evidence="2">The sequence shown here is derived from an EMBL/GenBank/DDBJ whole genome shotgun (WGS) entry which is preliminary data.</text>
</comment>
<evidence type="ECO:0000256" key="1">
    <source>
        <dbReference type="SAM" id="MobiDB-lite"/>
    </source>
</evidence>
<evidence type="ECO:0000313" key="2">
    <source>
        <dbReference type="EMBL" id="GIG79551.1"/>
    </source>
</evidence>
<feature type="region of interest" description="Disordered" evidence="1">
    <location>
        <begin position="1"/>
        <end position="47"/>
    </location>
</feature>
<dbReference type="EMBL" id="BONV01000009">
    <property type="protein sequence ID" value="GIG79551.1"/>
    <property type="molecule type" value="Genomic_DNA"/>
</dbReference>
<organism evidence="2 3">
    <name type="scientific">Planotetraspora kaengkrachanensis</name>
    <dbReference type="NCBI Taxonomy" id="575193"/>
    <lineage>
        <taxon>Bacteria</taxon>
        <taxon>Bacillati</taxon>
        <taxon>Actinomycetota</taxon>
        <taxon>Actinomycetes</taxon>
        <taxon>Streptosporangiales</taxon>
        <taxon>Streptosporangiaceae</taxon>
        <taxon>Planotetraspora</taxon>
    </lineage>
</organism>